<dbReference type="InterPro" id="IPR000644">
    <property type="entry name" value="CBS_dom"/>
</dbReference>
<proteinExistence type="predicted"/>
<comment type="caution">
    <text evidence="2">The sequence shown here is derived from an EMBL/GenBank/DDBJ whole genome shotgun (WGS) entry which is preliminary data.</text>
</comment>
<dbReference type="SMART" id="SM00924">
    <property type="entry name" value="MgtE_N"/>
    <property type="match status" value="1"/>
</dbReference>
<dbReference type="InterPro" id="IPR038076">
    <property type="entry name" value="MgtE_N_sf"/>
</dbReference>
<evidence type="ECO:0000313" key="2">
    <source>
        <dbReference type="EMBL" id="GAH45074.1"/>
    </source>
</evidence>
<feature type="domain" description="CBS" evidence="1">
    <location>
        <begin position="296"/>
        <end position="353"/>
    </location>
</feature>
<dbReference type="Gene3D" id="1.25.60.10">
    <property type="entry name" value="MgtE N-terminal domain-like"/>
    <property type="match status" value="1"/>
</dbReference>
<dbReference type="AlphaFoldDB" id="X1GTZ6"/>
<dbReference type="PANTHER" id="PTHR43773:SF1">
    <property type="entry name" value="MAGNESIUM TRANSPORTER MGTE"/>
    <property type="match status" value="1"/>
</dbReference>
<dbReference type="InterPro" id="IPR046342">
    <property type="entry name" value="CBS_dom_sf"/>
</dbReference>
<dbReference type="Pfam" id="PF00571">
    <property type="entry name" value="CBS"/>
    <property type="match status" value="2"/>
</dbReference>
<organism evidence="2">
    <name type="scientific">marine sediment metagenome</name>
    <dbReference type="NCBI Taxonomy" id="412755"/>
    <lineage>
        <taxon>unclassified sequences</taxon>
        <taxon>metagenomes</taxon>
        <taxon>ecological metagenomes</taxon>
    </lineage>
</organism>
<feature type="non-terminal residue" evidence="2">
    <location>
        <position position="1"/>
    </location>
</feature>
<dbReference type="PROSITE" id="PS51371">
    <property type="entry name" value="CBS"/>
    <property type="match status" value="2"/>
</dbReference>
<evidence type="ECO:0000259" key="1">
    <source>
        <dbReference type="PROSITE" id="PS51371"/>
    </source>
</evidence>
<name>X1GTZ6_9ZZZZ</name>
<protein>
    <recommendedName>
        <fullName evidence="1">CBS domain-containing protein</fullName>
    </recommendedName>
</protein>
<accession>X1GTZ6</accession>
<dbReference type="SMART" id="SM00116">
    <property type="entry name" value="CBS"/>
    <property type="match status" value="2"/>
</dbReference>
<dbReference type="InterPro" id="IPR006669">
    <property type="entry name" value="MgtE_transporter"/>
</dbReference>
<dbReference type="PANTHER" id="PTHR43773">
    <property type="entry name" value="MAGNESIUM TRANSPORTER MGTE"/>
    <property type="match status" value="1"/>
</dbReference>
<gene>
    <name evidence="2" type="ORF">S03H2_11977</name>
</gene>
<sequence length="353" mass="39376">RRVYLQDDPADFERFERRPGEVLLVADLLDKQVVDVNGAKVERVNDIHLLNTERDLRIVHADTGIRGVLRRLGVLRLFDAVTVWLFDYKVKERFVNWRFVQPVGEQFAGASVHLTVAGRRLSALHAADLADIIEDLPQPERAAVFAVLNDEKAAEILEEVDEPELAVDLLEAVGEERAGDIIEEMDPDEAADVLAELDEAQAEELIGAMEDEELADDLRELLAHEEGTAGAIMTTEFVAVGRNDTVGDVFKRIKAVEDVEAYNYIYVVEDDDALVGVFTLRDALLAKRNTPAAALMEERVVAAGTEDRPDRIFELFGKYGFAALPVVDDEDKLKGVITLYDAVAAKYPEFEKE</sequence>
<feature type="domain" description="CBS" evidence="1">
    <location>
        <begin position="233"/>
        <end position="295"/>
    </location>
</feature>
<dbReference type="SUPFAM" id="SSF158791">
    <property type="entry name" value="MgtE N-terminal domain-like"/>
    <property type="match status" value="1"/>
</dbReference>
<dbReference type="CDD" id="cd04606">
    <property type="entry name" value="CBS_pair_Mg_transporter"/>
    <property type="match status" value="1"/>
</dbReference>
<dbReference type="Gene3D" id="3.10.580.10">
    <property type="entry name" value="CBS-domain"/>
    <property type="match status" value="1"/>
</dbReference>
<dbReference type="GO" id="GO:0016020">
    <property type="term" value="C:membrane"/>
    <property type="evidence" value="ECO:0007669"/>
    <property type="project" value="InterPro"/>
</dbReference>
<dbReference type="Pfam" id="PF03448">
    <property type="entry name" value="MgtE_N"/>
    <property type="match status" value="1"/>
</dbReference>
<dbReference type="GO" id="GO:0015095">
    <property type="term" value="F:magnesium ion transmembrane transporter activity"/>
    <property type="evidence" value="ECO:0007669"/>
    <property type="project" value="InterPro"/>
</dbReference>
<dbReference type="EMBL" id="BARU01006097">
    <property type="protein sequence ID" value="GAH45074.1"/>
    <property type="molecule type" value="Genomic_DNA"/>
</dbReference>
<dbReference type="SUPFAM" id="SSF54631">
    <property type="entry name" value="CBS-domain pair"/>
    <property type="match status" value="1"/>
</dbReference>
<dbReference type="InterPro" id="IPR006668">
    <property type="entry name" value="Mg_transptr_MgtE_intracell_dom"/>
</dbReference>
<reference evidence="2" key="1">
    <citation type="journal article" date="2014" name="Front. Microbiol.">
        <title>High frequency of phylogenetically diverse reductive dehalogenase-homologous genes in deep subseafloor sedimentary metagenomes.</title>
        <authorList>
            <person name="Kawai M."/>
            <person name="Futagami T."/>
            <person name="Toyoda A."/>
            <person name="Takaki Y."/>
            <person name="Nishi S."/>
            <person name="Hori S."/>
            <person name="Arai W."/>
            <person name="Tsubouchi T."/>
            <person name="Morono Y."/>
            <person name="Uchiyama I."/>
            <person name="Ito T."/>
            <person name="Fujiyama A."/>
            <person name="Inagaki F."/>
            <person name="Takami H."/>
        </authorList>
    </citation>
    <scope>NUCLEOTIDE SEQUENCE</scope>
    <source>
        <strain evidence="2">Expedition CK06-06</strain>
    </source>
</reference>